<sequence>MPVPADTCNKKRIKEEEKKRIKKKEEKEKKRKEEKKKKKATTASVKTMKFKTRDGQLEDRSIRAKSEYQSRV</sequence>
<dbReference type="EMBL" id="JAYRBN010000053">
    <property type="protein sequence ID" value="KAL2743940.1"/>
    <property type="molecule type" value="Genomic_DNA"/>
</dbReference>
<evidence type="ECO:0000313" key="2">
    <source>
        <dbReference type="EMBL" id="KAL2743940.1"/>
    </source>
</evidence>
<feature type="compositionally biased region" description="Basic residues" evidence="1">
    <location>
        <begin position="29"/>
        <end position="40"/>
    </location>
</feature>
<reference evidence="2 3" key="1">
    <citation type="journal article" date="2024" name="Ann. Entomol. Soc. Am.">
        <title>Genomic analyses of the southern and eastern yellowjacket wasps (Hymenoptera: Vespidae) reveal evolutionary signatures of social life.</title>
        <authorList>
            <person name="Catto M.A."/>
            <person name="Caine P.B."/>
            <person name="Orr S.E."/>
            <person name="Hunt B.G."/>
            <person name="Goodisman M.A.D."/>
        </authorList>
    </citation>
    <scope>NUCLEOTIDE SEQUENCE [LARGE SCALE GENOMIC DNA]</scope>
    <source>
        <strain evidence="2">232</strain>
        <tissue evidence="2">Head and thorax</tissue>
    </source>
</reference>
<protein>
    <submittedName>
        <fullName evidence="2">Uncharacterized protein</fullName>
    </submittedName>
</protein>
<dbReference type="AlphaFoldDB" id="A0ABD2CFW4"/>
<proteinExistence type="predicted"/>
<accession>A0ABD2CFW4</accession>
<keyword evidence="3" id="KW-1185">Reference proteome</keyword>
<feature type="compositionally biased region" description="Basic and acidic residues" evidence="1">
    <location>
        <begin position="13"/>
        <end position="28"/>
    </location>
</feature>
<feature type="region of interest" description="Disordered" evidence="1">
    <location>
        <begin position="1"/>
        <end position="72"/>
    </location>
</feature>
<dbReference type="Proteomes" id="UP001607303">
    <property type="component" value="Unassembled WGS sequence"/>
</dbReference>
<evidence type="ECO:0000313" key="3">
    <source>
        <dbReference type="Proteomes" id="UP001607303"/>
    </source>
</evidence>
<name>A0ABD2CFW4_VESMC</name>
<comment type="caution">
    <text evidence="2">The sequence shown here is derived from an EMBL/GenBank/DDBJ whole genome shotgun (WGS) entry which is preliminary data.</text>
</comment>
<gene>
    <name evidence="2" type="ORF">V1477_007816</name>
</gene>
<organism evidence="2 3">
    <name type="scientific">Vespula maculifrons</name>
    <name type="common">Eastern yellow jacket</name>
    <name type="synonym">Wasp</name>
    <dbReference type="NCBI Taxonomy" id="7453"/>
    <lineage>
        <taxon>Eukaryota</taxon>
        <taxon>Metazoa</taxon>
        <taxon>Ecdysozoa</taxon>
        <taxon>Arthropoda</taxon>
        <taxon>Hexapoda</taxon>
        <taxon>Insecta</taxon>
        <taxon>Pterygota</taxon>
        <taxon>Neoptera</taxon>
        <taxon>Endopterygota</taxon>
        <taxon>Hymenoptera</taxon>
        <taxon>Apocrita</taxon>
        <taxon>Aculeata</taxon>
        <taxon>Vespoidea</taxon>
        <taxon>Vespidae</taxon>
        <taxon>Vespinae</taxon>
        <taxon>Vespula</taxon>
    </lineage>
</organism>
<feature type="compositionally biased region" description="Basic and acidic residues" evidence="1">
    <location>
        <begin position="51"/>
        <end position="72"/>
    </location>
</feature>
<evidence type="ECO:0000256" key="1">
    <source>
        <dbReference type="SAM" id="MobiDB-lite"/>
    </source>
</evidence>